<dbReference type="AlphaFoldDB" id="A0A8J3GIG9"/>
<dbReference type="Gene3D" id="3.30.70.2060">
    <property type="match status" value="1"/>
</dbReference>
<feature type="signal peptide" evidence="2">
    <location>
        <begin position="1"/>
        <end position="20"/>
    </location>
</feature>
<feature type="chain" id="PRO_5035320519" evidence="2">
    <location>
        <begin position="21"/>
        <end position="192"/>
    </location>
</feature>
<dbReference type="PANTHER" id="PTHR41247:SF1">
    <property type="entry name" value="HTH-TYPE TRANSCRIPTIONAL REPRESSOR YCNK"/>
    <property type="match status" value="1"/>
</dbReference>
<accession>A0A8J3GIG9</accession>
<evidence type="ECO:0000313" key="3">
    <source>
        <dbReference type="EMBL" id="GHD07586.1"/>
    </source>
</evidence>
<dbReference type="EMBL" id="BMZQ01000001">
    <property type="protein sequence ID" value="GHD07586.1"/>
    <property type="molecule type" value="Genomic_DNA"/>
</dbReference>
<dbReference type="PROSITE" id="PS51257">
    <property type="entry name" value="PROKAR_LIPOPROTEIN"/>
    <property type="match status" value="1"/>
</dbReference>
<proteinExistence type="predicted"/>
<comment type="caution">
    <text evidence="3">The sequence shown here is derived from an EMBL/GenBank/DDBJ whole genome shotgun (WGS) entry which is preliminary data.</text>
</comment>
<evidence type="ECO:0000256" key="2">
    <source>
        <dbReference type="SAM" id="SignalP"/>
    </source>
</evidence>
<gene>
    <name evidence="3" type="primary">nosL</name>
    <name evidence="3" type="ORF">GCM10016234_06140</name>
</gene>
<evidence type="ECO:0000256" key="1">
    <source>
        <dbReference type="SAM" id="MobiDB-lite"/>
    </source>
</evidence>
<reference evidence="3" key="2">
    <citation type="submission" date="2020-09" db="EMBL/GenBank/DDBJ databases">
        <authorList>
            <person name="Sun Q."/>
            <person name="Kim S."/>
        </authorList>
    </citation>
    <scope>NUCLEOTIDE SEQUENCE</scope>
    <source>
        <strain evidence="3">KCTC 42249</strain>
    </source>
</reference>
<keyword evidence="2" id="KW-0732">Signal</keyword>
<dbReference type="SUPFAM" id="SSF160387">
    <property type="entry name" value="NosL/MerB-like"/>
    <property type="match status" value="1"/>
</dbReference>
<evidence type="ECO:0000313" key="4">
    <source>
        <dbReference type="Proteomes" id="UP000630142"/>
    </source>
</evidence>
<reference evidence="3" key="1">
    <citation type="journal article" date="2014" name="Int. J. Syst. Evol. Microbiol.">
        <title>Complete genome sequence of Corynebacterium casei LMG S-19264T (=DSM 44701T), isolated from a smear-ripened cheese.</title>
        <authorList>
            <consortium name="US DOE Joint Genome Institute (JGI-PGF)"/>
            <person name="Walter F."/>
            <person name="Albersmeier A."/>
            <person name="Kalinowski J."/>
            <person name="Ruckert C."/>
        </authorList>
    </citation>
    <scope>NUCLEOTIDE SEQUENCE</scope>
    <source>
        <strain evidence="3">KCTC 42249</strain>
    </source>
</reference>
<protein>
    <submittedName>
        <fullName evidence="3">NosL copper chaperone</fullName>
    </submittedName>
</protein>
<name>A0A8J3GIG9_9HYPH</name>
<keyword evidence="4" id="KW-1185">Reference proteome</keyword>
<dbReference type="RefSeq" id="WP_189501538.1">
    <property type="nucleotide sequence ID" value="NZ_BMZQ01000001.1"/>
</dbReference>
<dbReference type="Proteomes" id="UP000630142">
    <property type="component" value="Unassembled WGS sequence"/>
</dbReference>
<dbReference type="Pfam" id="PF05573">
    <property type="entry name" value="NosL"/>
    <property type="match status" value="1"/>
</dbReference>
<dbReference type="InterPro" id="IPR008719">
    <property type="entry name" value="N2O_reductase_NosL"/>
</dbReference>
<organism evidence="3 4">
    <name type="scientific">Tianweitania populi</name>
    <dbReference type="NCBI Taxonomy" id="1607949"/>
    <lineage>
        <taxon>Bacteria</taxon>
        <taxon>Pseudomonadati</taxon>
        <taxon>Pseudomonadota</taxon>
        <taxon>Alphaproteobacteria</taxon>
        <taxon>Hyphomicrobiales</taxon>
        <taxon>Phyllobacteriaceae</taxon>
        <taxon>Tianweitania</taxon>
    </lineage>
</organism>
<dbReference type="PANTHER" id="PTHR41247">
    <property type="entry name" value="HTH-TYPE TRANSCRIPTIONAL REPRESSOR YCNK"/>
    <property type="match status" value="1"/>
</dbReference>
<dbReference type="Gene3D" id="3.30.70.2050">
    <property type="match status" value="1"/>
</dbReference>
<feature type="region of interest" description="Disordered" evidence="1">
    <location>
        <begin position="162"/>
        <end position="192"/>
    </location>
</feature>
<sequence length="192" mass="20579">MRTAWAIAALAASLLLGACSEEKVAEMPPPFALTEEAMGRYCGMNVLEHAGPKGQIILDKIPEAIWFSSARDALAFTMLPEEPRNIAAIYVSDMSKAPSWDQPGAENWIDAKTAYFVIESQQRGGMGNEEAVPFSKESDADAFVAKHGGRVVGFNDVPQQYILGSGAPAQGDDEDPVSPEGEPHNMGAHHHG</sequence>